<evidence type="ECO:0000313" key="4">
    <source>
        <dbReference type="Proteomes" id="UP000037712"/>
    </source>
</evidence>
<dbReference type="AlphaFoldDB" id="A0A0M9WN27"/>
<feature type="domain" description="Alpha/beta hydrolase fold-3" evidence="2">
    <location>
        <begin position="83"/>
        <end position="191"/>
    </location>
</feature>
<feature type="region of interest" description="Disordered" evidence="1">
    <location>
        <begin position="1"/>
        <end position="31"/>
    </location>
</feature>
<dbReference type="InterPro" id="IPR050466">
    <property type="entry name" value="Carboxylest/Gibb_receptor"/>
</dbReference>
<dbReference type="InterPro" id="IPR029058">
    <property type="entry name" value="AB_hydrolase_fold"/>
</dbReference>
<dbReference type="Gene3D" id="3.40.50.1820">
    <property type="entry name" value="alpha/beta hydrolase"/>
    <property type="match status" value="1"/>
</dbReference>
<proteinExistence type="predicted"/>
<comment type="caution">
    <text evidence="3">The sequence shown here is derived from an EMBL/GenBank/DDBJ whole genome shotgun (WGS) entry which is preliminary data.</text>
</comment>
<dbReference type="Pfam" id="PF07859">
    <property type="entry name" value="Abhydrolase_3"/>
    <property type="match status" value="2"/>
</dbReference>
<dbReference type="SUPFAM" id="SSF53474">
    <property type="entry name" value="alpha/beta-Hydrolases"/>
    <property type="match status" value="1"/>
</dbReference>
<organism evidence="3 4">
    <name type="scientific">Rhodococcus rhodochrous KG-21</name>
    <dbReference type="NCBI Taxonomy" id="1441923"/>
    <lineage>
        <taxon>Bacteria</taxon>
        <taxon>Bacillati</taxon>
        <taxon>Actinomycetota</taxon>
        <taxon>Actinomycetes</taxon>
        <taxon>Mycobacteriales</taxon>
        <taxon>Nocardiaceae</taxon>
        <taxon>Rhodococcus</taxon>
    </lineage>
</organism>
<name>A0A0M9WN27_RHORH</name>
<evidence type="ECO:0000313" key="3">
    <source>
        <dbReference type="EMBL" id="KOS55140.1"/>
    </source>
</evidence>
<reference evidence="4" key="2">
    <citation type="submission" date="2015-01" db="EMBL/GenBank/DDBJ databases">
        <title>Draft genome sequence of potential hydrocarbon metabolising strain of Rhodococcus rhodochrous.</title>
        <authorList>
            <person name="Aggarwal R.K."/>
            <person name="Dawar C."/>
        </authorList>
    </citation>
    <scope>NUCLEOTIDE SEQUENCE [LARGE SCALE GENOMIC DNA]</scope>
    <source>
        <strain evidence="4">KG-21</strain>
    </source>
</reference>
<gene>
    <name evidence="3" type="ORF">Z051_16410</name>
</gene>
<protein>
    <submittedName>
        <fullName evidence="3">Esterase</fullName>
    </submittedName>
</protein>
<dbReference type="PATRIC" id="fig|1441923.3.peg.3601"/>
<dbReference type="PANTHER" id="PTHR23024:SF24">
    <property type="entry name" value="ALPHA_BETA HYDROLASE FOLD-3 DOMAIN-CONTAINING PROTEIN"/>
    <property type="match status" value="1"/>
</dbReference>
<sequence length="290" mass="29612">MPELIPDSTEVDPEPAAATTLLSDPDGDRPDLDSVVAAAGPGGTLEEWLVPGAPGDPEVPVRIHTPDTGPSGNPAARPVVLEIPGGGSALGGATHREAFAFAVARATGAIVVSVGYRLAAEDPTAAADDCYAVLEWVASGTACPDMDPDRIVVLGDAAGGALAATVALRAREEGGPCIALQALLDPGLDAAGSRPHPFGGREATGQSVPARRIDLTGMPSTYLTVGERAPFRDEATDYARRLRQAGVPVELHCRTGVSGESVLVRDAGATRALCDAIVRATARTPVLDHD</sequence>
<dbReference type="RefSeq" id="WP_054373581.1">
    <property type="nucleotide sequence ID" value="NZ_AZYO01000045.1"/>
</dbReference>
<accession>A0A0M9WN27</accession>
<dbReference type="EMBL" id="AZYO01000045">
    <property type="protein sequence ID" value="KOS55140.1"/>
    <property type="molecule type" value="Genomic_DNA"/>
</dbReference>
<dbReference type="InterPro" id="IPR013094">
    <property type="entry name" value="AB_hydrolase_3"/>
</dbReference>
<dbReference type="PANTHER" id="PTHR23024">
    <property type="entry name" value="ARYLACETAMIDE DEACETYLASE"/>
    <property type="match status" value="1"/>
</dbReference>
<evidence type="ECO:0000259" key="2">
    <source>
        <dbReference type="Pfam" id="PF07859"/>
    </source>
</evidence>
<reference evidence="3 4" key="1">
    <citation type="journal article" date="2015" name="Genome Announc.">
        <title>Draft Genome Sequence of Rhodococcus rhodochrous Strain KG-21, a Soil Isolate from Oil Fields of Krishna-Godavari Basin, India.</title>
        <authorList>
            <person name="Dawar C."/>
            <person name="Aggarwal R.K."/>
        </authorList>
    </citation>
    <scope>NUCLEOTIDE SEQUENCE [LARGE SCALE GENOMIC DNA]</scope>
    <source>
        <strain evidence="3 4">KG-21</strain>
    </source>
</reference>
<evidence type="ECO:0000256" key="1">
    <source>
        <dbReference type="SAM" id="MobiDB-lite"/>
    </source>
</evidence>
<feature type="domain" description="Alpha/beta hydrolase fold-3" evidence="2">
    <location>
        <begin position="209"/>
        <end position="256"/>
    </location>
</feature>
<dbReference type="Proteomes" id="UP000037712">
    <property type="component" value="Unassembled WGS sequence"/>
</dbReference>
<dbReference type="GO" id="GO:0016787">
    <property type="term" value="F:hydrolase activity"/>
    <property type="evidence" value="ECO:0007669"/>
    <property type="project" value="InterPro"/>
</dbReference>